<evidence type="ECO:0000313" key="3">
    <source>
        <dbReference type="EMBL" id="GKZ28150.1"/>
    </source>
</evidence>
<dbReference type="Pfam" id="PF02668">
    <property type="entry name" value="TauD"/>
    <property type="match status" value="1"/>
</dbReference>
<feature type="domain" description="TauD/TfdA-like" evidence="2">
    <location>
        <begin position="9"/>
        <end position="71"/>
    </location>
</feature>
<proteinExistence type="predicted"/>
<reference evidence="3" key="1">
    <citation type="submission" date="2022-07" db="EMBL/GenBank/DDBJ databases">
        <title>Taxonomy of Aspergillus series Nigri: significant species reduction supported by multi-species coalescent approaches.</title>
        <authorList>
            <person name="Bian C."/>
            <person name="Kusuya Y."/>
            <person name="Sklenar F."/>
            <person name="D'hooge E."/>
            <person name="Yaguchi T."/>
            <person name="Takahashi H."/>
            <person name="Hubka V."/>
        </authorList>
    </citation>
    <scope>NUCLEOTIDE SEQUENCE</scope>
    <source>
        <strain evidence="3">CBS 733.88</strain>
    </source>
</reference>
<name>A0A9W5Z1M2_9EURO</name>
<evidence type="ECO:0000259" key="2">
    <source>
        <dbReference type="Pfam" id="PF02668"/>
    </source>
</evidence>
<sequence length="77" mass="8346">DLSAITSNKGKIGAPSYTNDKQVFHTDEGDIVSLFALSAAAQGGQSQLASSWRVYNELADKRPDLIRTLAEDWPHDG</sequence>
<dbReference type="Gene3D" id="3.60.130.10">
    <property type="entry name" value="Clavaminate synthase-like"/>
    <property type="match status" value="1"/>
</dbReference>
<evidence type="ECO:0000313" key="4">
    <source>
        <dbReference type="Proteomes" id="UP001143548"/>
    </source>
</evidence>
<feature type="non-terminal residue" evidence="3">
    <location>
        <position position="77"/>
    </location>
</feature>
<accession>A0A9W5Z1M2</accession>
<keyword evidence="1" id="KW-0560">Oxidoreductase</keyword>
<dbReference type="SUPFAM" id="SSF51197">
    <property type="entry name" value="Clavaminate synthase-like"/>
    <property type="match status" value="1"/>
</dbReference>
<comment type="caution">
    <text evidence="3">The sequence shown here is derived from an EMBL/GenBank/DDBJ whole genome shotgun (WGS) entry which is preliminary data.</text>
</comment>
<dbReference type="Proteomes" id="UP001143548">
    <property type="component" value="Unassembled WGS sequence"/>
</dbReference>
<dbReference type="GO" id="GO:0016491">
    <property type="term" value="F:oxidoreductase activity"/>
    <property type="evidence" value="ECO:0007669"/>
    <property type="project" value="UniProtKB-KW"/>
</dbReference>
<feature type="non-terminal residue" evidence="3">
    <location>
        <position position="1"/>
    </location>
</feature>
<protein>
    <recommendedName>
        <fullName evidence="2">TauD/TfdA-like domain-containing protein</fullName>
    </recommendedName>
</protein>
<dbReference type="InterPro" id="IPR042098">
    <property type="entry name" value="TauD-like_sf"/>
</dbReference>
<dbReference type="InterPro" id="IPR003819">
    <property type="entry name" value="TauD/TfdA-like"/>
</dbReference>
<evidence type="ECO:0000256" key="1">
    <source>
        <dbReference type="ARBA" id="ARBA00023002"/>
    </source>
</evidence>
<dbReference type="AlphaFoldDB" id="A0A9W5Z1M2"/>
<organism evidence="3 4">
    <name type="scientific">Aspergillus brasiliensis</name>
    <dbReference type="NCBI Taxonomy" id="319629"/>
    <lineage>
        <taxon>Eukaryota</taxon>
        <taxon>Fungi</taxon>
        <taxon>Dikarya</taxon>
        <taxon>Ascomycota</taxon>
        <taxon>Pezizomycotina</taxon>
        <taxon>Eurotiomycetes</taxon>
        <taxon>Eurotiomycetidae</taxon>
        <taxon>Eurotiales</taxon>
        <taxon>Aspergillaceae</taxon>
        <taxon>Aspergillus</taxon>
        <taxon>Aspergillus subgen. Circumdati</taxon>
    </lineage>
</organism>
<dbReference type="EMBL" id="BROQ01000958">
    <property type="protein sequence ID" value="GKZ28150.1"/>
    <property type="molecule type" value="Genomic_DNA"/>
</dbReference>
<gene>
    <name evidence="3" type="ORF">AbraCBS73388_011844</name>
</gene>